<evidence type="ECO:0000313" key="2">
    <source>
        <dbReference type="EMBL" id="AIC15774.1"/>
    </source>
</evidence>
<keyword evidence="3" id="KW-1185">Reference proteome</keyword>
<dbReference type="GeneID" id="74946794"/>
<dbReference type="HOGENOM" id="CLU_1536712_0_0_2"/>
<evidence type="ECO:0000313" key="3">
    <source>
        <dbReference type="Proteomes" id="UP000027093"/>
    </source>
</evidence>
<keyword evidence="1" id="KW-0472">Membrane</keyword>
<dbReference type="KEGG" id="nvn:NVIE_015280"/>
<dbReference type="Proteomes" id="UP000027093">
    <property type="component" value="Chromosome"/>
</dbReference>
<dbReference type="AlphaFoldDB" id="A0A060HGP4"/>
<keyword evidence="1" id="KW-0812">Transmembrane</keyword>
<dbReference type="EMBL" id="CP007536">
    <property type="protein sequence ID" value="AIC15774.1"/>
    <property type="molecule type" value="Genomic_DNA"/>
</dbReference>
<sequence>MSRLPIRQYISYLADNAKKYKTFNKQLVVGELAGIAAGLLVAELAIAIALDEAGVSIASSAADYLAALAGFLTIFYFDSRGQFIQLSRGKRVQKVCTMALRLWPSVAAADIVFILVRPYVQYLLLGANIEAGITSIIAHFVAFAAFNLTAIFSRSLMDFWQSTKKKKNNSSPAS</sequence>
<gene>
    <name evidence="2" type="ORF">NVIE_015280</name>
</gene>
<dbReference type="OrthoDB" id="378327at2157"/>
<dbReference type="STRING" id="926571.NVIE_015280"/>
<protein>
    <submittedName>
        <fullName evidence="2">Uncharacterized protein</fullName>
    </submittedName>
</protein>
<feature type="transmembrane region" description="Helical" evidence="1">
    <location>
        <begin position="27"/>
        <end position="50"/>
    </location>
</feature>
<accession>A0A060HGP4</accession>
<organism evidence="2 3">
    <name type="scientific">Nitrososphaera viennensis EN76</name>
    <dbReference type="NCBI Taxonomy" id="926571"/>
    <lineage>
        <taxon>Archaea</taxon>
        <taxon>Nitrososphaerota</taxon>
        <taxon>Nitrososphaeria</taxon>
        <taxon>Nitrososphaerales</taxon>
        <taxon>Nitrososphaeraceae</taxon>
        <taxon>Nitrososphaera</taxon>
    </lineage>
</organism>
<evidence type="ECO:0000256" key="1">
    <source>
        <dbReference type="SAM" id="Phobius"/>
    </source>
</evidence>
<dbReference type="RefSeq" id="WP_144239561.1">
    <property type="nucleotide sequence ID" value="NZ_CP007536.1"/>
</dbReference>
<feature type="transmembrane region" description="Helical" evidence="1">
    <location>
        <begin position="136"/>
        <end position="157"/>
    </location>
</feature>
<feature type="transmembrane region" description="Helical" evidence="1">
    <location>
        <begin position="56"/>
        <end position="77"/>
    </location>
</feature>
<feature type="transmembrane region" description="Helical" evidence="1">
    <location>
        <begin position="98"/>
        <end position="116"/>
    </location>
</feature>
<proteinExistence type="predicted"/>
<keyword evidence="1" id="KW-1133">Transmembrane helix</keyword>
<reference evidence="2 3" key="1">
    <citation type="journal article" date="2014" name="Int. J. Syst. Evol. Microbiol.">
        <title>Nitrososphaera viennensis gen. nov., sp. nov., an aerobic and mesophilic, ammonia-oxidizing archaeon from soil and a member of the archaeal phylum Thaumarchaeota.</title>
        <authorList>
            <person name="Stieglmeier M."/>
            <person name="Klingl A."/>
            <person name="Alves R.J."/>
            <person name="Rittmann S.K."/>
            <person name="Melcher M."/>
            <person name="Leisch N."/>
            <person name="Schleper C."/>
        </authorList>
    </citation>
    <scope>NUCLEOTIDE SEQUENCE [LARGE SCALE GENOMIC DNA]</scope>
    <source>
        <strain evidence="2">EN76</strain>
    </source>
</reference>
<name>A0A060HGP4_9ARCH</name>